<proteinExistence type="predicted"/>
<dbReference type="Gene3D" id="1.10.15.40">
    <property type="entry name" value="Electron transport complex subunit B, putative Fe-S cluster"/>
    <property type="match status" value="1"/>
</dbReference>
<dbReference type="InterPro" id="IPR007202">
    <property type="entry name" value="4Fe-4S_dom"/>
</dbReference>
<feature type="domain" description="4Fe-4S" evidence="5">
    <location>
        <begin position="1"/>
        <end position="59"/>
    </location>
</feature>
<protein>
    <recommendedName>
        <fullName evidence="5">4Fe-4S domain-containing protein</fullName>
    </recommendedName>
</protein>
<dbReference type="PANTHER" id="PTHR36214">
    <property type="match status" value="1"/>
</dbReference>
<evidence type="ECO:0000313" key="6">
    <source>
        <dbReference type="EMBL" id="KKK55811.1"/>
    </source>
</evidence>
<dbReference type="PROSITE" id="PS51656">
    <property type="entry name" value="4FE4S"/>
    <property type="match status" value="1"/>
</dbReference>
<accession>A0A0F8Z6R4</accession>
<sequence>MAMTGMDIYKILPKTNCRDCGLRTCMSFASALLRGEKSLSDCPHLSDEARDELAPHLENISPEEGFREMINSLKAEVRELDLSAMARGLGARYSDGRLHITCLGKDFIINIITGIREKVFGENGLIAKFKEFVRNTLDTVEELKEDFIQAGKDLIG</sequence>
<name>A0A0F8Z6R4_9ZZZZ</name>
<feature type="non-terminal residue" evidence="6">
    <location>
        <position position="156"/>
    </location>
</feature>
<dbReference type="GO" id="GO:0051539">
    <property type="term" value="F:4 iron, 4 sulfur cluster binding"/>
    <property type="evidence" value="ECO:0007669"/>
    <property type="project" value="UniProtKB-KW"/>
</dbReference>
<organism evidence="6">
    <name type="scientific">marine sediment metagenome</name>
    <dbReference type="NCBI Taxonomy" id="412755"/>
    <lineage>
        <taxon>unclassified sequences</taxon>
        <taxon>metagenomes</taxon>
        <taxon>ecological metagenomes</taxon>
    </lineage>
</organism>
<evidence type="ECO:0000256" key="4">
    <source>
        <dbReference type="ARBA" id="ARBA00023014"/>
    </source>
</evidence>
<dbReference type="GO" id="GO:0046872">
    <property type="term" value="F:metal ion binding"/>
    <property type="evidence" value="ECO:0007669"/>
    <property type="project" value="UniProtKB-KW"/>
</dbReference>
<dbReference type="AlphaFoldDB" id="A0A0F8Z6R4"/>
<keyword evidence="3" id="KW-0408">Iron</keyword>
<evidence type="ECO:0000256" key="1">
    <source>
        <dbReference type="ARBA" id="ARBA00022485"/>
    </source>
</evidence>
<comment type="caution">
    <text evidence="6">The sequence shown here is derived from an EMBL/GenBank/DDBJ whole genome shotgun (WGS) entry which is preliminary data.</text>
</comment>
<dbReference type="EMBL" id="LAZR01065312">
    <property type="protein sequence ID" value="KKK55811.1"/>
    <property type="molecule type" value="Genomic_DNA"/>
</dbReference>
<dbReference type="PANTHER" id="PTHR36214:SF3">
    <property type="entry name" value="ACETYL-COA DECARBONYLASE_SYNTHASE COMPLEX SUBUNIT GAMMA"/>
    <property type="match status" value="1"/>
</dbReference>
<dbReference type="Pfam" id="PF04060">
    <property type="entry name" value="FeS"/>
    <property type="match status" value="1"/>
</dbReference>
<reference evidence="6" key="1">
    <citation type="journal article" date="2015" name="Nature">
        <title>Complex archaea that bridge the gap between prokaryotes and eukaryotes.</title>
        <authorList>
            <person name="Spang A."/>
            <person name="Saw J.H."/>
            <person name="Jorgensen S.L."/>
            <person name="Zaremba-Niedzwiedzka K."/>
            <person name="Martijn J."/>
            <person name="Lind A.E."/>
            <person name="van Eijk R."/>
            <person name="Schleper C."/>
            <person name="Guy L."/>
            <person name="Ettema T.J."/>
        </authorList>
    </citation>
    <scope>NUCLEOTIDE SEQUENCE</scope>
</reference>
<gene>
    <name evidence="6" type="ORF">LCGC14_3070800</name>
</gene>
<keyword evidence="2" id="KW-0479">Metal-binding</keyword>
<evidence type="ECO:0000256" key="3">
    <source>
        <dbReference type="ARBA" id="ARBA00023004"/>
    </source>
</evidence>
<keyword evidence="1" id="KW-0004">4Fe-4S</keyword>
<dbReference type="InterPro" id="IPR051069">
    <property type="entry name" value="ACDS_complex_subunit"/>
</dbReference>
<evidence type="ECO:0000259" key="5">
    <source>
        <dbReference type="PROSITE" id="PS51656"/>
    </source>
</evidence>
<keyword evidence="4" id="KW-0411">Iron-sulfur</keyword>
<evidence type="ECO:0000256" key="2">
    <source>
        <dbReference type="ARBA" id="ARBA00022723"/>
    </source>
</evidence>